<dbReference type="KEGG" id="adl:AURDEDRAFT_154936"/>
<gene>
    <name evidence="1" type="ORF">AURDEDRAFT_154936</name>
</gene>
<dbReference type="eggNOG" id="ENOG502RCEE">
    <property type="taxonomic scope" value="Eukaryota"/>
</dbReference>
<evidence type="ECO:0008006" key="3">
    <source>
        <dbReference type="Google" id="ProtNLM"/>
    </source>
</evidence>
<keyword evidence="2" id="KW-1185">Reference proteome</keyword>
<dbReference type="PANTHER" id="PTHR38886:SF1">
    <property type="entry name" value="NACHT-NTPASE AND P-LOOP NTPASES N-TERMINAL DOMAIN-CONTAINING PROTEIN"/>
    <property type="match status" value="1"/>
</dbReference>
<organism evidence="1 2">
    <name type="scientific">Auricularia subglabra (strain TFB-10046 / SS5)</name>
    <name type="common">White-rot fungus</name>
    <name type="synonym">Auricularia delicata (strain TFB10046)</name>
    <dbReference type="NCBI Taxonomy" id="717982"/>
    <lineage>
        <taxon>Eukaryota</taxon>
        <taxon>Fungi</taxon>
        <taxon>Dikarya</taxon>
        <taxon>Basidiomycota</taxon>
        <taxon>Agaricomycotina</taxon>
        <taxon>Agaricomycetes</taxon>
        <taxon>Auriculariales</taxon>
        <taxon>Auriculariaceae</taxon>
        <taxon>Auricularia</taxon>
    </lineage>
</organism>
<evidence type="ECO:0000313" key="1">
    <source>
        <dbReference type="EMBL" id="EJD35123.1"/>
    </source>
</evidence>
<reference evidence="2" key="1">
    <citation type="journal article" date="2012" name="Science">
        <title>The Paleozoic origin of enzymatic lignin decomposition reconstructed from 31 fungal genomes.</title>
        <authorList>
            <person name="Floudas D."/>
            <person name="Binder M."/>
            <person name="Riley R."/>
            <person name="Barry K."/>
            <person name="Blanchette R.A."/>
            <person name="Henrissat B."/>
            <person name="Martinez A.T."/>
            <person name="Otillar R."/>
            <person name="Spatafora J.W."/>
            <person name="Yadav J.S."/>
            <person name="Aerts A."/>
            <person name="Benoit I."/>
            <person name="Boyd A."/>
            <person name="Carlson A."/>
            <person name="Copeland A."/>
            <person name="Coutinho P.M."/>
            <person name="de Vries R.P."/>
            <person name="Ferreira P."/>
            <person name="Findley K."/>
            <person name="Foster B."/>
            <person name="Gaskell J."/>
            <person name="Glotzer D."/>
            <person name="Gorecki P."/>
            <person name="Heitman J."/>
            <person name="Hesse C."/>
            <person name="Hori C."/>
            <person name="Igarashi K."/>
            <person name="Jurgens J.A."/>
            <person name="Kallen N."/>
            <person name="Kersten P."/>
            <person name="Kohler A."/>
            <person name="Kuees U."/>
            <person name="Kumar T.K.A."/>
            <person name="Kuo A."/>
            <person name="LaButti K."/>
            <person name="Larrondo L.F."/>
            <person name="Lindquist E."/>
            <person name="Ling A."/>
            <person name="Lombard V."/>
            <person name="Lucas S."/>
            <person name="Lundell T."/>
            <person name="Martin R."/>
            <person name="McLaughlin D.J."/>
            <person name="Morgenstern I."/>
            <person name="Morin E."/>
            <person name="Murat C."/>
            <person name="Nagy L.G."/>
            <person name="Nolan M."/>
            <person name="Ohm R.A."/>
            <person name="Patyshakuliyeva A."/>
            <person name="Rokas A."/>
            <person name="Ruiz-Duenas F.J."/>
            <person name="Sabat G."/>
            <person name="Salamov A."/>
            <person name="Samejima M."/>
            <person name="Schmutz J."/>
            <person name="Slot J.C."/>
            <person name="St John F."/>
            <person name="Stenlid J."/>
            <person name="Sun H."/>
            <person name="Sun S."/>
            <person name="Syed K."/>
            <person name="Tsang A."/>
            <person name="Wiebenga A."/>
            <person name="Young D."/>
            <person name="Pisabarro A."/>
            <person name="Eastwood D.C."/>
            <person name="Martin F."/>
            <person name="Cullen D."/>
            <person name="Grigoriev I.V."/>
            <person name="Hibbett D.S."/>
        </authorList>
    </citation>
    <scope>NUCLEOTIDE SEQUENCE [LARGE SCALE GENOMIC DNA]</scope>
    <source>
        <strain evidence="2">TFB10046</strain>
    </source>
</reference>
<protein>
    <recommendedName>
        <fullName evidence="3">Fungal N-terminal domain-containing protein</fullName>
    </recommendedName>
</protein>
<proteinExistence type="predicted"/>
<sequence>MPIVAFSFGSFGDIACVLQLAFQLRAVLSAASGASAEVRALVADFDQFTLAIQQAKAILEQPRSGLQPDVRRAIQEALRRSQAVLRAAQGKIRAFEVRMTRQLGHAAWRAHWAALAWEILGGRKEVDALRLRLSEHVALIQTYLSVASCRNQEDLQATASRQHATLQRLQDSVQDIPRYFGPEMPSFMFENRITGRLYQPFARTSLEHCRALDIRFHNLDLAQHERDGSPIRVSNMLYTMLSGGANARSTIEGLIFKDAAGCSQVLLGVIPHEPSTDNDAVLVRAQRIMCDRLKVAPIAVHEPWCLYKLLRVPCPASEYGHPSFYRLATLCGSDTGPSIFFLLNPAPQGSLESRRWINETWIIPGPKGTG</sequence>
<dbReference type="AlphaFoldDB" id="J0WR30"/>
<name>J0WR30_AURST</name>
<dbReference type="EMBL" id="JH687903">
    <property type="protein sequence ID" value="EJD35123.1"/>
    <property type="molecule type" value="Genomic_DNA"/>
</dbReference>
<evidence type="ECO:0000313" key="2">
    <source>
        <dbReference type="Proteomes" id="UP000006514"/>
    </source>
</evidence>
<dbReference type="Proteomes" id="UP000006514">
    <property type="component" value="Unassembled WGS sequence"/>
</dbReference>
<dbReference type="PANTHER" id="PTHR38886">
    <property type="entry name" value="SESA DOMAIN-CONTAINING PROTEIN"/>
    <property type="match status" value="1"/>
</dbReference>
<dbReference type="InParanoid" id="J0WR30"/>
<accession>J0WR30</accession>